<evidence type="ECO:0000256" key="4">
    <source>
        <dbReference type="ARBA" id="ARBA00022989"/>
    </source>
</evidence>
<dbReference type="Proteomes" id="UP000827889">
    <property type="component" value="Chromosome 6"/>
</dbReference>
<dbReference type="InterPro" id="IPR000620">
    <property type="entry name" value="EamA_dom"/>
</dbReference>
<keyword evidence="5 6" id="KW-0472">Membrane</keyword>
<evidence type="ECO:0000313" key="9">
    <source>
        <dbReference type="RefSeq" id="XP_048136725.1"/>
    </source>
</evidence>
<dbReference type="GeneID" id="115756439"/>
<keyword evidence="8" id="KW-1185">Reference proteome</keyword>
<feature type="transmembrane region" description="Helical" evidence="6">
    <location>
        <begin position="12"/>
        <end position="31"/>
    </location>
</feature>
<comment type="similarity">
    <text evidence="2 6">Belongs to the drug/metabolite transporter (DMT) superfamily. Plant drug/metabolite exporter (P-DME) (TC 2.A.7.4) family.</text>
</comment>
<comment type="caution">
    <text evidence="6">Lacks conserved residue(s) required for the propagation of feature annotation.</text>
</comment>
<keyword evidence="3 6" id="KW-0812">Transmembrane</keyword>
<sequence length="185" mass="20400">MEVTTGVKAMEVAQFVVMAIVEGCTIGLTILAKTAMSNGMSPFVFVIYTNALASLILLPYSSFFHRDRTEKAVIAPTLLLRLFFLGLTGLTLTLYLTFIGLDFRSPILVCAMGHLVPTFSFLLAILLRTIKLDWRSSSTSESNWYLNFSCGGNICRSVQGTCRQHIFGFVLQSTSLSTSIHLLLD</sequence>
<keyword evidence="4 6" id="KW-1133">Transmembrane helix</keyword>
<evidence type="ECO:0000313" key="8">
    <source>
        <dbReference type="Proteomes" id="UP000827889"/>
    </source>
</evidence>
<reference evidence="9" key="1">
    <citation type="submission" date="2025-08" db="UniProtKB">
        <authorList>
            <consortium name="RefSeq"/>
        </authorList>
    </citation>
    <scope>IDENTIFICATION</scope>
    <source>
        <tissue evidence="9">Leaf</tissue>
    </source>
</reference>
<organism evidence="8 9">
    <name type="scientific">Rhodamnia argentea</name>
    <dbReference type="NCBI Taxonomy" id="178133"/>
    <lineage>
        <taxon>Eukaryota</taxon>
        <taxon>Viridiplantae</taxon>
        <taxon>Streptophyta</taxon>
        <taxon>Embryophyta</taxon>
        <taxon>Tracheophyta</taxon>
        <taxon>Spermatophyta</taxon>
        <taxon>Magnoliopsida</taxon>
        <taxon>eudicotyledons</taxon>
        <taxon>Gunneridae</taxon>
        <taxon>Pentapetalae</taxon>
        <taxon>rosids</taxon>
        <taxon>malvids</taxon>
        <taxon>Myrtales</taxon>
        <taxon>Myrtaceae</taxon>
        <taxon>Myrtoideae</taxon>
        <taxon>Myrteae</taxon>
        <taxon>Australasian group</taxon>
        <taxon>Rhodamnia</taxon>
    </lineage>
</organism>
<name>A0ABM3HJF3_9MYRT</name>
<gene>
    <name evidence="9" type="primary">LOC115756439</name>
</gene>
<feature type="domain" description="EamA" evidence="7">
    <location>
        <begin position="17"/>
        <end position="135"/>
    </location>
</feature>
<feature type="transmembrane region" description="Helical" evidence="6">
    <location>
        <begin position="105"/>
        <end position="127"/>
    </location>
</feature>
<evidence type="ECO:0000256" key="1">
    <source>
        <dbReference type="ARBA" id="ARBA00004141"/>
    </source>
</evidence>
<evidence type="ECO:0000256" key="2">
    <source>
        <dbReference type="ARBA" id="ARBA00007635"/>
    </source>
</evidence>
<evidence type="ECO:0000259" key="7">
    <source>
        <dbReference type="Pfam" id="PF00892"/>
    </source>
</evidence>
<dbReference type="PANTHER" id="PTHR31218">
    <property type="entry name" value="WAT1-RELATED PROTEIN"/>
    <property type="match status" value="1"/>
</dbReference>
<feature type="transmembrane region" description="Helical" evidence="6">
    <location>
        <begin position="72"/>
        <end position="99"/>
    </location>
</feature>
<feature type="transmembrane region" description="Helical" evidence="6">
    <location>
        <begin position="43"/>
        <end position="60"/>
    </location>
</feature>
<proteinExistence type="inferred from homology"/>
<evidence type="ECO:0000256" key="5">
    <source>
        <dbReference type="ARBA" id="ARBA00023136"/>
    </source>
</evidence>
<evidence type="ECO:0000256" key="3">
    <source>
        <dbReference type="ARBA" id="ARBA00022692"/>
    </source>
</evidence>
<comment type="subcellular location">
    <subcellularLocation>
        <location evidence="1 6">Membrane</location>
        <topology evidence="1 6">Multi-pass membrane protein</topology>
    </subcellularLocation>
</comment>
<dbReference type="InterPro" id="IPR030184">
    <property type="entry name" value="WAT1-related"/>
</dbReference>
<evidence type="ECO:0000256" key="6">
    <source>
        <dbReference type="RuleBase" id="RU363077"/>
    </source>
</evidence>
<dbReference type="Pfam" id="PF00892">
    <property type="entry name" value="EamA"/>
    <property type="match status" value="1"/>
</dbReference>
<protein>
    <recommendedName>
        <fullName evidence="6">WAT1-related protein</fullName>
    </recommendedName>
</protein>
<accession>A0ABM3HJF3</accession>
<dbReference type="RefSeq" id="XP_048136725.1">
    <property type="nucleotide sequence ID" value="XM_048280768.1"/>
</dbReference>